<organism evidence="1 2">
    <name type="scientific">Halopseudomonas laoshanensis</name>
    <dbReference type="NCBI Taxonomy" id="2268758"/>
    <lineage>
        <taxon>Bacteria</taxon>
        <taxon>Pseudomonadati</taxon>
        <taxon>Pseudomonadota</taxon>
        <taxon>Gammaproteobacteria</taxon>
        <taxon>Pseudomonadales</taxon>
        <taxon>Pseudomonadaceae</taxon>
        <taxon>Halopseudomonas</taxon>
    </lineage>
</organism>
<dbReference type="SUPFAM" id="SSF56300">
    <property type="entry name" value="Metallo-dependent phosphatases"/>
    <property type="match status" value="1"/>
</dbReference>
<reference evidence="1 2" key="1">
    <citation type="submission" date="2018-07" db="EMBL/GenBank/DDBJ databases">
        <title>Pseudomonas laoshanensis sp. nov., isolated from soil.</title>
        <authorList>
            <person name="Sun J."/>
            <person name="Yu L."/>
            <person name="Wang M."/>
            <person name="Zhang C."/>
        </authorList>
    </citation>
    <scope>NUCLEOTIDE SEQUENCE [LARGE SCALE GENOMIC DNA]</scope>
    <source>
        <strain evidence="1 2">Y22</strain>
    </source>
</reference>
<dbReference type="Proteomes" id="UP000463138">
    <property type="component" value="Unassembled WGS sequence"/>
</dbReference>
<dbReference type="AlphaFoldDB" id="A0A7V7GTD0"/>
<protein>
    <submittedName>
        <fullName evidence="1">Uncharacterized protein</fullName>
    </submittedName>
</protein>
<dbReference type="Gene3D" id="3.60.21.10">
    <property type="match status" value="1"/>
</dbReference>
<sequence>MQAGRNCPLDYRLRADSFAGEPLFDCQTLYVVGGLYGNRQALHALEKRLAAEPGARAVFNGDAHWFDLDPDVFADIEARLAAHTVLRGNVETELGRPGNDDAGCGCAYPDSVDDQTVARSNQIHARLSGTVAQLPGMAAQLADRPATALVSVAGRRIAITHGDEESLAGWQCARTALATAARQQALQDWMAAHALSVLATSHTCAAAAFCRSGFAVINNGAAGMPNFNNGRYGLVTRIATQAHPSALYRAELDGLVIEAVPLNYNHAQFIDEFDRQWPADSPAALSYRERVMRGGGDAPQAALLGGFALAQTLCAMGAID</sequence>
<evidence type="ECO:0000313" key="1">
    <source>
        <dbReference type="EMBL" id="KAA0694574.1"/>
    </source>
</evidence>
<accession>A0A7V7GTD0</accession>
<proteinExistence type="predicted"/>
<dbReference type="InterPro" id="IPR029052">
    <property type="entry name" value="Metallo-depent_PP-like"/>
</dbReference>
<evidence type="ECO:0000313" key="2">
    <source>
        <dbReference type="Proteomes" id="UP000463138"/>
    </source>
</evidence>
<dbReference type="RefSeq" id="WP_149331984.1">
    <property type="nucleotide sequence ID" value="NZ_QOVF01000002.1"/>
</dbReference>
<keyword evidence="2" id="KW-1185">Reference proteome</keyword>
<dbReference type="EMBL" id="QOVF01000002">
    <property type="protein sequence ID" value="KAA0694574.1"/>
    <property type="molecule type" value="Genomic_DNA"/>
</dbReference>
<comment type="caution">
    <text evidence="1">The sequence shown here is derived from an EMBL/GenBank/DDBJ whole genome shotgun (WGS) entry which is preliminary data.</text>
</comment>
<gene>
    <name evidence="1" type="ORF">DT594_06655</name>
</gene>
<dbReference type="OrthoDB" id="6953533at2"/>
<name>A0A7V7GTD0_9GAMM</name>